<dbReference type="OrthoDB" id="424586at2759"/>
<evidence type="ECO:0000256" key="3">
    <source>
        <dbReference type="ARBA" id="ARBA00022490"/>
    </source>
</evidence>
<evidence type="ECO:0000313" key="8">
    <source>
        <dbReference type="Proteomes" id="UP001153737"/>
    </source>
</evidence>
<dbReference type="AlphaFoldDB" id="A0A9P0DRQ3"/>
<organism evidence="7 8">
    <name type="scientific">Phaedon cochleariae</name>
    <name type="common">Mustard beetle</name>
    <dbReference type="NCBI Taxonomy" id="80249"/>
    <lineage>
        <taxon>Eukaryota</taxon>
        <taxon>Metazoa</taxon>
        <taxon>Ecdysozoa</taxon>
        <taxon>Arthropoda</taxon>
        <taxon>Hexapoda</taxon>
        <taxon>Insecta</taxon>
        <taxon>Pterygota</taxon>
        <taxon>Neoptera</taxon>
        <taxon>Endopterygota</taxon>
        <taxon>Coleoptera</taxon>
        <taxon>Polyphaga</taxon>
        <taxon>Cucujiformia</taxon>
        <taxon>Chrysomeloidea</taxon>
        <taxon>Chrysomelidae</taxon>
        <taxon>Chrysomelinae</taxon>
        <taxon>Chrysomelini</taxon>
        <taxon>Phaedon</taxon>
    </lineage>
</organism>
<name>A0A9P0DRQ3_PHACE</name>
<dbReference type="InterPro" id="IPR042360">
    <property type="entry name" value="AIMP2"/>
</dbReference>
<evidence type="ECO:0000259" key="6">
    <source>
        <dbReference type="Pfam" id="PF18569"/>
    </source>
</evidence>
<evidence type="ECO:0000313" key="7">
    <source>
        <dbReference type="EMBL" id="CAH1170432.1"/>
    </source>
</evidence>
<keyword evidence="8" id="KW-1185">Reference proteome</keyword>
<dbReference type="Proteomes" id="UP001153737">
    <property type="component" value="Chromosome 5"/>
</dbReference>
<dbReference type="PANTHER" id="PTHR13438">
    <property type="entry name" value="AMINOACYL TRNA SYNTHASE COMPLEX-INTERACTING MULTIFUNCTIONAL PROTEIN"/>
    <property type="match status" value="1"/>
</dbReference>
<dbReference type="Pfam" id="PF18569">
    <property type="entry name" value="Thioredoxin_16"/>
    <property type="match status" value="1"/>
</dbReference>
<dbReference type="InterPro" id="IPR036282">
    <property type="entry name" value="Glutathione-S-Trfase_C_sf"/>
</dbReference>
<dbReference type="SUPFAM" id="SSF47616">
    <property type="entry name" value="GST C-terminal domain-like"/>
    <property type="match status" value="1"/>
</dbReference>
<protein>
    <recommendedName>
        <fullName evidence="6">AIMP2 thioredoxin-like domain-containing protein</fullName>
    </recommendedName>
</protein>
<evidence type="ECO:0000256" key="5">
    <source>
        <dbReference type="ARBA" id="ARBA00023242"/>
    </source>
</evidence>
<dbReference type="GO" id="GO:0005634">
    <property type="term" value="C:nucleus"/>
    <property type="evidence" value="ECO:0007669"/>
    <property type="project" value="UniProtKB-SubCell"/>
</dbReference>
<dbReference type="PANTHER" id="PTHR13438:SF2">
    <property type="entry name" value="AMINOACYL TRNA SYNTHASE COMPLEX-INTERACTING MULTIFUNCTIONAL PROTEIN 2"/>
    <property type="match status" value="1"/>
</dbReference>
<evidence type="ECO:0000256" key="1">
    <source>
        <dbReference type="ARBA" id="ARBA00004123"/>
    </source>
</evidence>
<keyword evidence="5" id="KW-0539">Nucleus</keyword>
<sequence length="325" mass="36331">MNGPIKMHRTKQIIHHNIPVQLPKCMYNLKNIHSRSTNGVVDGSHDHVGVSKNKLDIFDQVKQFLKINQCVPGMAELEAKQEQILKQLDELRNQILSIKLSLKISNNASAKSSVPTSTISTRVNSKKTNQLVDLVININPLNPPYSLEIIQKQLQDSVNLKFSAHLHSSVFSLPEDAINLQSRLVNANLKEGVPTVHLRLIWKNVSNNLELLVSHTPIIGEVNLLRYLVRAAVSSLDYDADADSVEIDYLLDICYLIVRSKTKTERTSLLQSLNKSLGKSQWLGGRSLASIADIAAYSAIRQTVSIKELSANLSKWFLRCEAINC</sequence>
<feature type="domain" description="AIMP2 thioredoxin-like" evidence="6">
    <location>
        <begin position="130"/>
        <end position="216"/>
    </location>
</feature>
<dbReference type="Gene3D" id="1.20.1050.130">
    <property type="match status" value="1"/>
</dbReference>
<dbReference type="GO" id="GO:0006412">
    <property type="term" value="P:translation"/>
    <property type="evidence" value="ECO:0007669"/>
    <property type="project" value="UniProtKB-KW"/>
</dbReference>
<accession>A0A9P0DRQ3</accession>
<comment type="subcellular location">
    <subcellularLocation>
        <location evidence="2">Cytoplasm</location>
        <location evidence="2">Cytosol</location>
    </subcellularLocation>
    <subcellularLocation>
        <location evidence="1">Nucleus</location>
    </subcellularLocation>
</comment>
<proteinExistence type="predicted"/>
<reference evidence="7" key="1">
    <citation type="submission" date="2022-01" db="EMBL/GenBank/DDBJ databases">
        <authorList>
            <person name="King R."/>
        </authorList>
    </citation>
    <scope>NUCLEOTIDE SEQUENCE</scope>
</reference>
<dbReference type="InterPro" id="IPR041503">
    <property type="entry name" value="AIMP2_thioredoxin"/>
</dbReference>
<keyword evidence="4" id="KW-0648">Protein biosynthesis</keyword>
<evidence type="ECO:0000256" key="2">
    <source>
        <dbReference type="ARBA" id="ARBA00004514"/>
    </source>
</evidence>
<dbReference type="EMBL" id="OU896711">
    <property type="protein sequence ID" value="CAH1170432.1"/>
    <property type="molecule type" value="Genomic_DNA"/>
</dbReference>
<dbReference type="GO" id="GO:0005829">
    <property type="term" value="C:cytosol"/>
    <property type="evidence" value="ECO:0007669"/>
    <property type="project" value="UniProtKB-SubCell"/>
</dbReference>
<evidence type="ECO:0000256" key="4">
    <source>
        <dbReference type="ARBA" id="ARBA00022917"/>
    </source>
</evidence>
<keyword evidence="3" id="KW-0963">Cytoplasm</keyword>
<gene>
    <name evidence="7" type="ORF">PHAECO_LOCUS9370</name>
</gene>
<dbReference type="GO" id="GO:0017101">
    <property type="term" value="C:aminoacyl-tRNA synthetase multienzyme complex"/>
    <property type="evidence" value="ECO:0007669"/>
    <property type="project" value="InterPro"/>
</dbReference>
<reference evidence="7" key="2">
    <citation type="submission" date="2022-10" db="EMBL/GenBank/DDBJ databases">
        <authorList>
            <consortium name="ENA_rothamsted_submissions"/>
            <consortium name="culmorum"/>
            <person name="King R."/>
        </authorList>
    </citation>
    <scope>NUCLEOTIDE SEQUENCE</scope>
</reference>